<proteinExistence type="predicted"/>
<protein>
    <submittedName>
        <fullName evidence="1">Uncharacterized protein</fullName>
    </submittedName>
</protein>
<reference evidence="1" key="1">
    <citation type="submission" date="2014-09" db="EMBL/GenBank/DDBJ databases">
        <authorList>
            <person name="Magalhaes I.L.F."/>
            <person name="Oliveira U."/>
            <person name="Santos F.R."/>
            <person name="Vidigal T.H.D.A."/>
            <person name="Brescovit A.D."/>
            <person name="Santos A.J."/>
        </authorList>
    </citation>
    <scope>NUCLEOTIDE SEQUENCE</scope>
    <source>
        <tissue evidence="1">Shoot tissue taken approximately 20 cm above the soil surface</tissue>
    </source>
</reference>
<accession>A0A0A9FPV7</accession>
<evidence type="ECO:0000313" key="1">
    <source>
        <dbReference type="EMBL" id="JAE14327.1"/>
    </source>
</evidence>
<sequence length="24" mass="2825">MLLFDHPKCLMFNFTITIVHCSTL</sequence>
<organism evidence="1">
    <name type="scientific">Arundo donax</name>
    <name type="common">Giant reed</name>
    <name type="synonym">Donax arundinaceus</name>
    <dbReference type="NCBI Taxonomy" id="35708"/>
    <lineage>
        <taxon>Eukaryota</taxon>
        <taxon>Viridiplantae</taxon>
        <taxon>Streptophyta</taxon>
        <taxon>Embryophyta</taxon>
        <taxon>Tracheophyta</taxon>
        <taxon>Spermatophyta</taxon>
        <taxon>Magnoliopsida</taxon>
        <taxon>Liliopsida</taxon>
        <taxon>Poales</taxon>
        <taxon>Poaceae</taxon>
        <taxon>PACMAD clade</taxon>
        <taxon>Arundinoideae</taxon>
        <taxon>Arundineae</taxon>
        <taxon>Arundo</taxon>
    </lineage>
</organism>
<name>A0A0A9FPV7_ARUDO</name>
<dbReference type="AlphaFoldDB" id="A0A0A9FPV7"/>
<dbReference type="EMBL" id="GBRH01183569">
    <property type="protein sequence ID" value="JAE14327.1"/>
    <property type="molecule type" value="Transcribed_RNA"/>
</dbReference>
<reference evidence="1" key="2">
    <citation type="journal article" date="2015" name="Data Brief">
        <title>Shoot transcriptome of the giant reed, Arundo donax.</title>
        <authorList>
            <person name="Barrero R.A."/>
            <person name="Guerrero F.D."/>
            <person name="Moolhuijzen P."/>
            <person name="Goolsby J.A."/>
            <person name="Tidwell J."/>
            <person name="Bellgard S.E."/>
            <person name="Bellgard M.I."/>
        </authorList>
    </citation>
    <scope>NUCLEOTIDE SEQUENCE</scope>
    <source>
        <tissue evidence="1">Shoot tissue taken approximately 20 cm above the soil surface</tissue>
    </source>
</reference>